<dbReference type="PROSITE" id="PS00822">
    <property type="entry name" value="CYTO_HEME_LYASE_2"/>
    <property type="match status" value="1"/>
</dbReference>
<dbReference type="GO" id="GO:0046872">
    <property type="term" value="F:metal ion binding"/>
    <property type="evidence" value="ECO:0007669"/>
    <property type="project" value="UniProtKB-KW"/>
</dbReference>
<evidence type="ECO:0000256" key="9">
    <source>
        <dbReference type="ARBA" id="ARBA00023239"/>
    </source>
</evidence>
<evidence type="ECO:0000256" key="8">
    <source>
        <dbReference type="ARBA" id="ARBA00023136"/>
    </source>
</evidence>
<dbReference type="Pfam" id="PF01265">
    <property type="entry name" value="Cyto_heme_lyase"/>
    <property type="match status" value="1"/>
</dbReference>
<keyword evidence="13" id="KW-1185">Reference proteome</keyword>
<organism evidence="12 13">
    <name type="scientific">Glossina austeni</name>
    <name type="common">Savannah tsetse fly</name>
    <dbReference type="NCBI Taxonomy" id="7395"/>
    <lineage>
        <taxon>Eukaryota</taxon>
        <taxon>Metazoa</taxon>
        <taxon>Ecdysozoa</taxon>
        <taxon>Arthropoda</taxon>
        <taxon>Hexapoda</taxon>
        <taxon>Insecta</taxon>
        <taxon>Pterygota</taxon>
        <taxon>Neoptera</taxon>
        <taxon>Endopterygota</taxon>
        <taxon>Diptera</taxon>
        <taxon>Brachycera</taxon>
        <taxon>Muscomorpha</taxon>
        <taxon>Hippoboscoidea</taxon>
        <taxon>Glossinidae</taxon>
        <taxon>Glossina</taxon>
    </lineage>
</organism>
<keyword evidence="6 11" id="KW-0408">Iron</keyword>
<keyword evidence="8 11" id="KW-0472">Membrane</keyword>
<dbReference type="VEuPathDB" id="VectorBase:GAUT038965"/>
<evidence type="ECO:0000256" key="6">
    <source>
        <dbReference type="ARBA" id="ARBA00023004"/>
    </source>
</evidence>
<keyword evidence="5 11" id="KW-0999">Mitochondrion inner membrane</keyword>
<evidence type="ECO:0000256" key="11">
    <source>
        <dbReference type="RuleBase" id="RU363130"/>
    </source>
</evidence>
<name>A0A1A9VJ08_GLOAU</name>
<dbReference type="STRING" id="7395.A0A1A9VJ08"/>
<evidence type="ECO:0000256" key="2">
    <source>
        <dbReference type="ARBA" id="ARBA00007255"/>
    </source>
</evidence>
<keyword evidence="9 11" id="KW-0456">Lyase</keyword>
<dbReference type="EnsemblMetazoa" id="GAUT038965-RA">
    <property type="protein sequence ID" value="GAUT038965-PA"/>
    <property type="gene ID" value="GAUT038965"/>
</dbReference>
<evidence type="ECO:0000313" key="13">
    <source>
        <dbReference type="Proteomes" id="UP000078200"/>
    </source>
</evidence>
<evidence type="ECO:0000256" key="1">
    <source>
        <dbReference type="ARBA" id="ARBA00004273"/>
    </source>
</evidence>
<evidence type="ECO:0000256" key="5">
    <source>
        <dbReference type="ARBA" id="ARBA00022792"/>
    </source>
</evidence>
<comment type="catalytic activity">
    <reaction evidence="10">
        <text>holo-[cytochrome c] = apo-[cytochrome c] + heme b</text>
        <dbReference type="Rhea" id="RHEA:22648"/>
        <dbReference type="Rhea" id="RHEA-COMP:10725"/>
        <dbReference type="Rhea" id="RHEA-COMP:10726"/>
        <dbReference type="ChEBI" id="CHEBI:29950"/>
        <dbReference type="ChEBI" id="CHEBI:60344"/>
        <dbReference type="ChEBI" id="CHEBI:83739"/>
        <dbReference type="EC" id="4.4.1.17"/>
    </reaction>
    <physiologicalReaction direction="right-to-left" evidence="10">
        <dbReference type="Rhea" id="RHEA:22650"/>
    </physiologicalReaction>
</comment>
<dbReference type="EC" id="4.4.1.17" evidence="11"/>
<comment type="subcellular location">
    <subcellularLocation>
        <location evidence="1 11">Mitochondrion inner membrane</location>
    </subcellularLocation>
</comment>
<keyword evidence="3 11" id="KW-0349">Heme</keyword>
<sequence>MGDIVRLHDANNESDWKEVLKWEVLHLKECGNPRLTSFGGKAKDYSPGARSWMGYELPFDRHDWIIDRCSKDVRYVIEY</sequence>
<dbReference type="InterPro" id="IPR000511">
    <property type="entry name" value="Holocyt_c/c1_synthase"/>
</dbReference>
<accession>A0A1A9VJ08</accession>
<reference evidence="12" key="1">
    <citation type="submission" date="2020-05" db="UniProtKB">
        <authorList>
            <consortium name="EnsemblMetazoa"/>
        </authorList>
    </citation>
    <scope>IDENTIFICATION</scope>
    <source>
        <strain evidence="12">TTRI</strain>
    </source>
</reference>
<dbReference type="Proteomes" id="UP000078200">
    <property type="component" value="Unassembled WGS sequence"/>
</dbReference>
<evidence type="ECO:0000256" key="4">
    <source>
        <dbReference type="ARBA" id="ARBA00022723"/>
    </source>
</evidence>
<dbReference type="GO" id="GO:0005743">
    <property type="term" value="C:mitochondrial inner membrane"/>
    <property type="evidence" value="ECO:0007669"/>
    <property type="project" value="UniProtKB-SubCell"/>
</dbReference>
<keyword evidence="7 11" id="KW-0496">Mitochondrion</keyword>
<evidence type="ECO:0000256" key="3">
    <source>
        <dbReference type="ARBA" id="ARBA00022617"/>
    </source>
</evidence>
<dbReference type="GO" id="GO:0004408">
    <property type="term" value="F:holocytochrome-c synthase activity"/>
    <property type="evidence" value="ECO:0007669"/>
    <property type="project" value="UniProtKB-EC"/>
</dbReference>
<protein>
    <recommendedName>
        <fullName evidence="11">Holocytochrome c-type synthase</fullName>
        <ecNumber evidence="11">4.4.1.17</ecNumber>
    </recommendedName>
</protein>
<dbReference type="PANTHER" id="PTHR12743">
    <property type="entry name" value="CYTOCHROME C1 HEME LYASE"/>
    <property type="match status" value="1"/>
</dbReference>
<dbReference type="AlphaFoldDB" id="A0A1A9VJ08"/>
<evidence type="ECO:0000313" key="12">
    <source>
        <dbReference type="EnsemblMetazoa" id="GAUT038965-PA"/>
    </source>
</evidence>
<comment type="function">
    <text evidence="11">Lyase that catalyzes the covalent linking of the heme group to the cytochrome C apoprotein to produce the mature functional cytochrome.</text>
</comment>
<evidence type="ECO:0000256" key="10">
    <source>
        <dbReference type="ARBA" id="ARBA00023944"/>
    </source>
</evidence>
<proteinExistence type="inferred from homology"/>
<evidence type="ECO:0000256" key="7">
    <source>
        <dbReference type="ARBA" id="ARBA00023128"/>
    </source>
</evidence>
<dbReference type="PANTHER" id="PTHR12743:SF0">
    <property type="entry name" value="HOLOCYTOCHROME C-TYPE SYNTHASE"/>
    <property type="match status" value="1"/>
</dbReference>
<keyword evidence="4 11" id="KW-0479">Metal-binding</keyword>
<comment type="similarity">
    <text evidence="2 11">Belongs to the cytochrome c-type heme lyase family.</text>
</comment>